<gene>
    <name evidence="3" type="ORF">DDE74_23305</name>
</gene>
<keyword evidence="2" id="KW-0472">Membrane</keyword>
<dbReference type="AlphaFoldDB" id="A0A3Q9K6U2"/>
<name>A0A3Q9K6U2_9ACTN</name>
<evidence type="ECO:0000313" key="4">
    <source>
        <dbReference type="Proteomes" id="UP000275579"/>
    </source>
</evidence>
<keyword evidence="2" id="KW-1133">Transmembrane helix</keyword>
<feature type="region of interest" description="Disordered" evidence="1">
    <location>
        <begin position="68"/>
        <end position="95"/>
    </location>
</feature>
<proteinExistence type="predicted"/>
<feature type="transmembrane region" description="Helical" evidence="2">
    <location>
        <begin position="16"/>
        <end position="34"/>
    </location>
</feature>
<dbReference type="Pfam" id="PF11298">
    <property type="entry name" value="DUF3099"/>
    <property type="match status" value="1"/>
</dbReference>
<dbReference type="InterPro" id="IPR021449">
    <property type="entry name" value="DUF3099"/>
</dbReference>
<dbReference type="EMBL" id="CP029042">
    <property type="protein sequence ID" value="AZS73484.1"/>
    <property type="molecule type" value="Genomic_DNA"/>
</dbReference>
<dbReference type="Proteomes" id="UP000275579">
    <property type="component" value="Chromosome"/>
</dbReference>
<feature type="transmembrane region" description="Helical" evidence="2">
    <location>
        <begin position="40"/>
        <end position="59"/>
    </location>
</feature>
<protein>
    <recommendedName>
        <fullName evidence="5">DUF3099 domain-containing protein</fullName>
    </recommendedName>
</protein>
<sequence>MDAHRRSPVERRHRKYFVLMGVCLVLFVLAWGVVRLWSVPVAVGMCVVAMVIPPVAAVIGNRRDPGERWWDESGDPESDRWWRELDDRGDDKHPQ</sequence>
<organism evidence="3 4">
    <name type="scientific">Streptomyces lydicus</name>
    <dbReference type="NCBI Taxonomy" id="47763"/>
    <lineage>
        <taxon>Bacteria</taxon>
        <taxon>Bacillati</taxon>
        <taxon>Actinomycetota</taxon>
        <taxon>Actinomycetes</taxon>
        <taxon>Kitasatosporales</taxon>
        <taxon>Streptomycetaceae</taxon>
        <taxon>Streptomyces</taxon>
    </lineage>
</organism>
<dbReference type="RefSeq" id="WP_127152469.1">
    <property type="nucleotide sequence ID" value="NZ_CP029042.1"/>
</dbReference>
<evidence type="ECO:0000256" key="2">
    <source>
        <dbReference type="SAM" id="Phobius"/>
    </source>
</evidence>
<keyword evidence="2" id="KW-0812">Transmembrane</keyword>
<reference evidence="3 4" key="1">
    <citation type="submission" date="2018-04" db="EMBL/GenBank/DDBJ databases">
        <title>Complete genome sequences of Streptomyces lydicus strain WYEC and characterization of antagonistic properties of biological control agents.</title>
        <authorList>
            <person name="Mariita R.M."/>
            <person name="Sello J.K."/>
        </authorList>
    </citation>
    <scope>NUCLEOTIDE SEQUENCE [LARGE SCALE GENOMIC DNA]</scope>
    <source>
        <strain evidence="3 4">WYEC 108</strain>
    </source>
</reference>
<accession>A0A3Q9K6U2</accession>
<evidence type="ECO:0000313" key="3">
    <source>
        <dbReference type="EMBL" id="AZS73484.1"/>
    </source>
</evidence>
<evidence type="ECO:0008006" key="5">
    <source>
        <dbReference type="Google" id="ProtNLM"/>
    </source>
</evidence>
<evidence type="ECO:0000256" key="1">
    <source>
        <dbReference type="SAM" id="MobiDB-lite"/>
    </source>
</evidence>